<evidence type="ECO:0000259" key="3">
    <source>
        <dbReference type="Pfam" id="PF11887"/>
    </source>
</evidence>
<evidence type="ECO:0000313" key="4">
    <source>
        <dbReference type="EMBL" id="GFG84021.1"/>
    </source>
</evidence>
<protein>
    <submittedName>
        <fullName evidence="4">Putative Mce family protein</fullName>
    </submittedName>
</protein>
<comment type="caution">
    <text evidence="4">The sequence shown here is derived from an EMBL/GenBank/DDBJ whole genome shotgun (WGS) entry which is preliminary data.</text>
</comment>
<keyword evidence="1" id="KW-1133">Transmembrane helix</keyword>
<evidence type="ECO:0000259" key="2">
    <source>
        <dbReference type="Pfam" id="PF02470"/>
    </source>
</evidence>
<dbReference type="PANTHER" id="PTHR33371:SF17">
    <property type="entry name" value="MCE-FAMILY PROTEIN MCE1B"/>
    <property type="match status" value="1"/>
</dbReference>
<accession>A0A7I9Y5T5</accession>
<dbReference type="InterPro" id="IPR003399">
    <property type="entry name" value="Mce/MlaD"/>
</dbReference>
<evidence type="ECO:0000256" key="1">
    <source>
        <dbReference type="SAM" id="Phobius"/>
    </source>
</evidence>
<keyword evidence="1" id="KW-0812">Transmembrane</keyword>
<dbReference type="RefSeq" id="WP_083040769.1">
    <property type="nucleotide sequence ID" value="NZ_BLKY01000001.1"/>
</dbReference>
<feature type="transmembrane region" description="Helical" evidence="1">
    <location>
        <begin position="7"/>
        <end position="28"/>
    </location>
</feature>
<keyword evidence="1" id="KW-0472">Membrane</keyword>
<dbReference type="GO" id="GO:0005576">
    <property type="term" value="C:extracellular region"/>
    <property type="evidence" value="ECO:0007669"/>
    <property type="project" value="TreeGrafter"/>
</dbReference>
<dbReference type="Pfam" id="PF02470">
    <property type="entry name" value="MlaD"/>
    <property type="match status" value="1"/>
</dbReference>
<dbReference type="InterPro" id="IPR052336">
    <property type="entry name" value="MlaD_Phospholipid_Transporter"/>
</dbReference>
<dbReference type="EMBL" id="BLKY01000001">
    <property type="protein sequence ID" value="GFG84021.1"/>
    <property type="molecule type" value="Genomic_DNA"/>
</dbReference>
<sequence>MSYRKPLIGLSLFLVVATVGSWMVLVTLRREVAGVTNSYSAIFTDVSGLHPGDDVRVAGVRVGRVDRVDLDGALAKVTFRVQREQVLYKDTIAAVIYQNIIGQRYLGLAEGTSGDRTPLADRSQIPLERTRPSFDISYLLNGFEPLLALLDPQQLDNLMNGIIQALQGDSGSVLTLISEVSALAESLAGPDQVLGDVITKLNDVVSNLAGQTDGLRTLIGQTRDVLATVGNRRDQLVASGGSINTAVERLATITDNIRPDLQEIIRREPGFTGHLTGDARERFAYMGANLPMLLKGLARVSQDGAYMNGYLCDVNSSIFAFLSRVIPGTVRLASPGNVIQHSAMCR</sequence>
<dbReference type="NCBIfam" id="TIGR00996">
    <property type="entry name" value="Mtu_fam_mce"/>
    <property type="match status" value="1"/>
</dbReference>
<dbReference type="AlphaFoldDB" id="A0A7I9Y5T5"/>
<dbReference type="InterPro" id="IPR024516">
    <property type="entry name" value="Mce_C"/>
</dbReference>
<dbReference type="PANTHER" id="PTHR33371">
    <property type="entry name" value="INTERMEMBRANE PHOSPHOLIPID TRANSPORT SYSTEM BINDING PROTEIN MLAD-RELATED"/>
    <property type="match status" value="1"/>
</dbReference>
<feature type="domain" description="Mammalian cell entry C-terminal" evidence="3">
    <location>
        <begin position="117"/>
        <end position="267"/>
    </location>
</feature>
<dbReference type="Pfam" id="PF11887">
    <property type="entry name" value="Mce4_CUP1"/>
    <property type="match status" value="1"/>
</dbReference>
<dbReference type="GO" id="GO:0051701">
    <property type="term" value="P:biological process involved in interaction with host"/>
    <property type="evidence" value="ECO:0007669"/>
    <property type="project" value="TreeGrafter"/>
</dbReference>
<proteinExistence type="predicted"/>
<name>A0A7I9Y5T5_MYCAL</name>
<reference evidence="4 5" key="1">
    <citation type="journal article" date="2019" name="Emerg. Microbes Infect.">
        <title>Comprehensive subspecies identification of 175 nontuberculous mycobacteria species based on 7547 genomic profiles.</title>
        <authorList>
            <person name="Matsumoto Y."/>
            <person name="Kinjo T."/>
            <person name="Motooka D."/>
            <person name="Nabeya D."/>
            <person name="Jung N."/>
            <person name="Uechi K."/>
            <person name="Horii T."/>
            <person name="Iida T."/>
            <person name="Fujita J."/>
            <person name="Nakamura S."/>
        </authorList>
    </citation>
    <scope>NUCLEOTIDE SEQUENCE [LARGE SCALE GENOMIC DNA]</scope>
    <source>
        <strain evidence="4 5">JCM 30723</strain>
    </source>
</reference>
<evidence type="ECO:0000313" key="5">
    <source>
        <dbReference type="Proteomes" id="UP000465305"/>
    </source>
</evidence>
<dbReference type="InterPro" id="IPR005693">
    <property type="entry name" value="Mce"/>
</dbReference>
<feature type="domain" description="Mce/MlaD" evidence="2">
    <location>
        <begin position="36"/>
        <end position="110"/>
    </location>
</feature>
<dbReference type="Proteomes" id="UP000465305">
    <property type="component" value="Unassembled WGS sequence"/>
</dbReference>
<organism evidence="4 5">
    <name type="scientific">Mycolicibacter algericus</name>
    <name type="common">Mycobacterium algericum</name>
    <dbReference type="NCBI Taxonomy" id="1288388"/>
    <lineage>
        <taxon>Bacteria</taxon>
        <taxon>Bacillati</taxon>
        <taxon>Actinomycetota</taxon>
        <taxon>Actinomycetes</taxon>
        <taxon>Mycobacteriales</taxon>
        <taxon>Mycobacteriaceae</taxon>
        <taxon>Mycolicibacter</taxon>
    </lineage>
</organism>
<gene>
    <name evidence="4" type="ORF">MALGJ_06970</name>
</gene>